<accession>A0A8S5MBZ7</accession>
<protein>
    <submittedName>
        <fullName evidence="1">Uncharacterized protein</fullName>
    </submittedName>
</protein>
<name>A0A8S5MBZ7_9CAUD</name>
<sequence length="61" mass="7227">MYNPIFLILQSINNQQPFRNKYVRDNSPHSDKIRVSLLRFRKLTLIFLNSRDEIGTAGITY</sequence>
<proteinExistence type="predicted"/>
<reference evidence="1" key="1">
    <citation type="journal article" date="2021" name="Proc. Natl. Acad. Sci. U.S.A.">
        <title>A Catalog of Tens of Thousands of Viruses from Human Metagenomes Reveals Hidden Associations with Chronic Diseases.</title>
        <authorList>
            <person name="Tisza M.J."/>
            <person name="Buck C.B."/>
        </authorList>
    </citation>
    <scope>NUCLEOTIDE SEQUENCE</scope>
    <source>
        <strain evidence="1">CthrG7</strain>
    </source>
</reference>
<dbReference type="EMBL" id="BK014874">
    <property type="protein sequence ID" value="DAD79837.1"/>
    <property type="molecule type" value="Genomic_DNA"/>
</dbReference>
<organism evidence="1">
    <name type="scientific">Siphoviridae sp. cthrG7</name>
    <dbReference type="NCBI Taxonomy" id="2826428"/>
    <lineage>
        <taxon>Viruses</taxon>
        <taxon>Duplodnaviria</taxon>
        <taxon>Heunggongvirae</taxon>
        <taxon>Uroviricota</taxon>
        <taxon>Caudoviricetes</taxon>
    </lineage>
</organism>
<evidence type="ECO:0000313" key="1">
    <source>
        <dbReference type="EMBL" id="DAD79837.1"/>
    </source>
</evidence>